<dbReference type="Pfam" id="PF01565">
    <property type="entry name" value="FAD_binding_4"/>
    <property type="match status" value="1"/>
</dbReference>
<dbReference type="InterPro" id="IPR036318">
    <property type="entry name" value="FAD-bd_PCMH-like_sf"/>
</dbReference>
<name>A0ABS9KEM3_9BACT</name>
<gene>
    <name evidence="7" type="ORF">L6773_12050</name>
</gene>
<proteinExistence type="inferred from homology"/>
<keyword evidence="8" id="KW-1185">Reference proteome</keyword>
<evidence type="ECO:0000313" key="8">
    <source>
        <dbReference type="Proteomes" id="UP001165366"/>
    </source>
</evidence>
<dbReference type="Proteomes" id="UP001165366">
    <property type="component" value="Unassembled WGS sequence"/>
</dbReference>
<dbReference type="RefSeq" id="WP_237854665.1">
    <property type="nucleotide sequence ID" value="NZ_JAKLWS010000014.1"/>
</dbReference>
<dbReference type="SUPFAM" id="SSF56176">
    <property type="entry name" value="FAD-binding/transporter-associated domain-like"/>
    <property type="match status" value="1"/>
</dbReference>
<evidence type="ECO:0000313" key="7">
    <source>
        <dbReference type="EMBL" id="MCG2589302.1"/>
    </source>
</evidence>
<protein>
    <submittedName>
        <fullName evidence="7">FAD-binding oxidoreductase</fullName>
    </submittedName>
</protein>
<dbReference type="InterPro" id="IPR006094">
    <property type="entry name" value="Oxid_FAD_bind_N"/>
</dbReference>
<dbReference type="PANTHER" id="PTHR42973">
    <property type="entry name" value="BINDING OXIDOREDUCTASE, PUTATIVE (AFU_ORTHOLOGUE AFUA_1G17690)-RELATED"/>
    <property type="match status" value="1"/>
</dbReference>
<dbReference type="Pfam" id="PF08031">
    <property type="entry name" value="BBE"/>
    <property type="match status" value="1"/>
</dbReference>
<dbReference type="Gene3D" id="3.30.43.10">
    <property type="entry name" value="Uridine Diphospho-n-acetylenolpyruvylglucosamine Reductase, domain 2"/>
    <property type="match status" value="1"/>
</dbReference>
<comment type="similarity">
    <text evidence="2">Belongs to the oxygen-dependent FAD-linked oxidoreductase family.</text>
</comment>
<dbReference type="PANTHER" id="PTHR42973:SF39">
    <property type="entry name" value="FAD-BINDING PCMH-TYPE DOMAIN-CONTAINING PROTEIN"/>
    <property type="match status" value="1"/>
</dbReference>
<dbReference type="PROSITE" id="PS51387">
    <property type="entry name" value="FAD_PCMH"/>
    <property type="match status" value="1"/>
</dbReference>
<feature type="domain" description="FAD-binding PCMH-type" evidence="6">
    <location>
        <begin position="50"/>
        <end position="221"/>
    </location>
</feature>
<dbReference type="EMBL" id="JAKLWS010000014">
    <property type="protein sequence ID" value="MCG2589302.1"/>
    <property type="molecule type" value="Genomic_DNA"/>
</dbReference>
<evidence type="ECO:0000256" key="1">
    <source>
        <dbReference type="ARBA" id="ARBA00001974"/>
    </source>
</evidence>
<keyword evidence="3" id="KW-0285">Flavoprotein</keyword>
<accession>A0ABS9KEM3</accession>
<dbReference type="InterPro" id="IPR006093">
    <property type="entry name" value="Oxy_OxRdtase_FAD_BS"/>
</dbReference>
<dbReference type="InterPro" id="IPR050416">
    <property type="entry name" value="FAD-linked_Oxidoreductase"/>
</dbReference>
<reference evidence="7" key="1">
    <citation type="submission" date="2022-01" db="EMBL/GenBank/DDBJ databases">
        <authorList>
            <person name="Wang Y."/>
        </authorList>
    </citation>
    <scope>NUCLEOTIDE SEQUENCE</scope>
    <source>
        <strain evidence="7">WB101</strain>
    </source>
</reference>
<organism evidence="7 8">
    <name type="scientific">Rhodohalobacter sulfatireducens</name>
    <dbReference type="NCBI Taxonomy" id="2911366"/>
    <lineage>
        <taxon>Bacteria</taxon>
        <taxon>Pseudomonadati</taxon>
        <taxon>Balneolota</taxon>
        <taxon>Balneolia</taxon>
        <taxon>Balneolales</taxon>
        <taxon>Balneolaceae</taxon>
        <taxon>Rhodohalobacter</taxon>
    </lineage>
</organism>
<sequence>METIEALTIEDKIINLDREKLDKLESQLRGDLITSQNEIYDEARSVWNGLIDKTPAIIARCMNTGDVVDTLNFARENNLLVAVRSGGHNVAGNAVCDEGIVIDLSEMKGIHVDPEARTARVQPGADWGDVDKETQLHGLITPGGQVSITGVAGLTLGGGMGYVRRKWGLTCDNLLSAEIVTADGEIVTASANKNEDLFWGIRGGGGNFGVVTSFEFQLHELGPEIYGALTIYPFEDAVSVLRKWRDFALDAPNEVTCDAYIWGMPPLPGVPAEMHWAPVVIIAGMYAGPVEEGKQRLQPASELGTPIEDMSGPRPYVEMQSDLDPLFADGQLYYWKSLFSDSMGDELIDEVVAHAADKPSKQCLFALRTLGGAMSEVPEEATAYGNRDAMFNISIDNTWQDHSKTDDMIAWTRSAWSNLREKTDGGVYVNFAGFGEEKDTLTQAVHGKNYERLQQVKSKYDPDNFFQVNQNILPSR</sequence>
<evidence type="ECO:0000256" key="2">
    <source>
        <dbReference type="ARBA" id="ARBA00005466"/>
    </source>
</evidence>
<dbReference type="InterPro" id="IPR016167">
    <property type="entry name" value="FAD-bd_PCMH_sub1"/>
</dbReference>
<dbReference type="PROSITE" id="PS00862">
    <property type="entry name" value="OX2_COVAL_FAD"/>
    <property type="match status" value="1"/>
</dbReference>
<evidence type="ECO:0000256" key="3">
    <source>
        <dbReference type="ARBA" id="ARBA00022630"/>
    </source>
</evidence>
<reference evidence="7" key="2">
    <citation type="submission" date="2024-05" db="EMBL/GenBank/DDBJ databases">
        <title>Rhodohalobacter halophilus gen. nov., sp. nov., a moderately halophilic member of the family Balneolaceae.</title>
        <authorList>
            <person name="Xia J."/>
        </authorList>
    </citation>
    <scope>NUCLEOTIDE SEQUENCE</scope>
    <source>
        <strain evidence="7">WB101</strain>
    </source>
</reference>
<comment type="cofactor">
    <cofactor evidence="1">
        <name>FAD</name>
        <dbReference type="ChEBI" id="CHEBI:57692"/>
    </cofactor>
</comment>
<comment type="caution">
    <text evidence="7">The sequence shown here is derived from an EMBL/GenBank/DDBJ whole genome shotgun (WGS) entry which is preliminary data.</text>
</comment>
<dbReference type="InterPro" id="IPR016166">
    <property type="entry name" value="FAD-bd_PCMH"/>
</dbReference>
<dbReference type="Gene3D" id="3.40.462.20">
    <property type="match status" value="1"/>
</dbReference>
<evidence type="ECO:0000256" key="5">
    <source>
        <dbReference type="ARBA" id="ARBA00023002"/>
    </source>
</evidence>
<dbReference type="InterPro" id="IPR012951">
    <property type="entry name" value="BBE"/>
</dbReference>
<evidence type="ECO:0000256" key="4">
    <source>
        <dbReference type="ARBA" id="ARBA00022827"/>
    </source>
</evidence>
<evidence type="ECO:0000259" key="6">
    <source>
        <dbReference type="PROSITE" id="PS51387"/>
    </source>
</evidence>
<keyword evidence="4" id="KW-0274">FAD</keyword>
<dbReference type="Gene3D" id="3.30.465.10">
    <property type="match status" value="1"/>
</dbReference>
<keyword evidence="5" id="KW-0560">Oxidoreductase</keyword>
<dbReference type="InterPro" id="IPR016169">
    <property type="entry name" value="FAD-bd_PCMH_sub2"/>
</dbReference>